<evidence type="ECO:0000313" key="2">
    <source>
        <dbReference type="Proteomes" id="UP000244328"/>
    </source>
</evidence>
<gene>
    <name evidence="1" type="ORF">PSH1140_049</name>
</gene>
<dbReference type="InterPro" id="IPR022558">
    <property type="entry name" value="DUF2654"/>
</dbReference>
<protein>
    <submittedName>
        <fullName evidence="1">Uncharacterized protein</fullName>
    </submittedName>
</protein>
<evidence type="ECO:0000313" key="1">
    <source>
        <dbReference type="EMBL" id="AVR55254.1"/>
    </source>
</evidence>
<dbReference type="Proteomes" id="UP000244328">
    <property type="component" value="Segment"/>
</dbReference>
<keyword evidence="2" id="KW-1185">Reference proteome</keyword>
<dbReference type="Pfam" id="PF10849">
    <property type="entry name" value="DUF2654"/>
    <property type="match status" value="1"/>
</dbReference>
<sequence length="108" mass="12942">MNERNIDSVEQIDDNEEERIKRLIEEESQRRANAMATKIFKKNRREIKRLNDHAAGAVLENNFEAYKYALCKLRDIYKQPYNDEIIRVNWQTTRQQVWEIINAGTKTV</sequence>
<proteinExistence type="predicted"/>
<accession>A0A2R3ZWZ8</accession>
<name>A0A2R3ZWZ8_9CAUD</name>
<organism evidence="1 2">
    <name type="scientific">Enterobacter phage myPSH1140</name>
    <dbReference type="NCBI Taxonomy" id="2108137"/>
    <lineage>
        <taxon>Viruses</taxon>
        <taxon>Duplodnaviria</taxon>
        <taxon>Heunggongvirae</taxon>
        <taxon>Uroviricota</taxon>
        <taxon>Caudoviricetes</taxon>
        <taxon>Pantevenvirales</taxon>
        <taxon>Straboviridae</taxon>
        <taxon>Tevenvirinae</taxon>
        <taxon>Karamvirus</taxon>
        <taxon>Karamvirus mypsh1140</taxon>
    </lineage>
</organism>
<dbReference type="EMBL" id="MG999954">
    <property type="protein sequence ID" value="AVR55254.1"/>
    <property type="molecule type" value="Genomic_DNA"/>
</dbReference>
<reference evidence="1 2" key="1">
    <citation type="submission" date="2018-02" db="EMBL/GenBank/DDBJ databases">
        <title>Isolation, characterization and genome analysis of lytic bacteriophages against Enterobacter cloacae.</title>
        <authorList>
            <person name="Ramesh N."/>
            <person name="Prasanth M."/>
            <person name="Tamhankar A.J."/>
            <person name="Lundborg C.S."/>
        </authorList>
    </citation>
    <scope>NUCLEOTIDE SEQUENCE [LARGE SCALE GENOMIC DNA]</scope>
</reference>